<evidence type="ECO:0000259" key="9">
    <source>
        <dbReference type="Pfam" id="PF00248"/>
    </source>
</evidence>
<dbReference type="PROSITE" id="PS00063">
    <property type="entry name" value="ALDOKETO_REDUCTASE_3"/>
    <property type="match status" value="1"/>
</dbReference>
<dbReference type="PIRSF" id="PIRSF000097">
    <property type="entry name" value="AKR"/>
    <property type="match status" value="1"/>
</dbReference>
<comment type="catalytic activity">
    <reaction evidence="5">
        <text>xylitol + NAD(+) = D-xylose + NADH + H(+)</text>
        <dbReference type="Rhea" id="RHEA:27441"/>
        <dbReference type="ChEBI" id="CHEBI:15378"/>
        <dbReference type="ChEBI" id="CHEBI:17151"/>
        <dbReference type="ChEBI" id="CHEBI:53455"/>
        <dbReference type="ChEBI" id="CHEBI:57540"/>
        <dbReference type="ChEBI" id="CHEBI:57945"/>
        <dbReference type="EC" id="1.1.1.307"/>
    </reaction>
</comment>
<reference evidence="11" key="1">
    <citation type="journal article" date="2017" name="Nat. Microbiol.">
        <title>Global analysis of biosynthetic gene clusters reveals vast potential of secondary metabolite production in Penicillium species.</title>
        <authorList>
            <person name="Nielsen J.C."/>
            <person name="Grijseels S."/>
            <person name="Prigent S."/>
            <person name="Ji B."/>
            <person name="Dainat J."/>
            <person name="Nielsen K.F."/>
            <person name="Frisvad J.C."/>
            <person name="Workman M."/>
            <person name="Nielsen J."/>
        </authorList>
    </citation>
    <scope>NUCLEOTIDE SEQUENCE [LARGE SCALE GENOMIC DNA]</scope>
    <source>
        <strain evidence="11">IBT 31811</strain>
    </source>
</reference>
<dbReference type="SUPFAM" id="SSF51430">
    <property type="entry name" value="NAD(P)-linked oxidoreductase"/>
    <property type="match status" value="1"/>
</dbReference>
<evidence type="ECO:0000256" key="5">
    <source>
        <dbReference type="ARBA" id="ARBA00049485"/>
    </source>
</evidence>
<evidence type="ECO:0000313" key="10">
    <source>
        <dbReference type="EMBL" id="OQD82183.1"/>
    </source>
</evidence>
<dbReference type="EMBL" id="MDYN01000023">
    <property type="protein sequence ID" value="OQD82183.1"/>
    <property type="molecule type" value="Genomic_DNA"/>
</dbReference>
<dbReference type="Proteomes" id="UP000191672">
    <property type="component" value="Unassembled WGS sequence"/>
</dbReference>
<dbReference type="Pfam" id="PF00248">
    <property type="entry name" value="Aldo_ket_red"/>
    <property type="match status" value="1"/>
</dbReference>
<dbReference type="CDD" id="cd19071">
    <property type="entry name" value="AKR_AKR1-5-like"/>
    <property type="match status" value="1"/>
</dbReference>
<dbReference type="FunFam" id="3.20.20.100:FF:000002">
    <property type="entry name" value="2,5-diketo-D-gluconic acid reductase A"/>
    <property type="match status" value="1"/>
</dbReference>
<organism evidence="10 11">
    <name type="scientific">Penicillium antarcticum</name>
    <dbReference type="NCBI Taxonomy" id="416450"/>
    <lineage>
        <taxon>Eukaryota</taxon>
        <taxon>Fungi</taxon>
        <taxon>Dikarya</taxon>
        <taxon>Ascomycota</taxon>
        <taxon>Pezizomycotina</taxon>
        <taxon>Eurotiomycetes</taxon>
        <taxon>Eurotiomycetidae</taxon>
        <taxon>Eurotiales</taxon>
        <taxon>Aspergillaceae</taxon>
        <taxon>Penicillium</taxon>
    </lineage>
</organism>
<dbReference type="PANTHER" id="PTHR11732">
    <property type="entry name" value="ALDO/KETO REDUCTASE"/>
    <property type="match status" value="1"/>
</dbReference>
<dbReference type="InterPro" id="IPR018170">
    <property type="entry name" value="Aldo/ket_reductase_CS"/>
</dbReference>
<dbReference type="STRING" id="416450.A0A1V6PYZ6"/>
<keyword evidence="11" id="KW-1185">Reference proteome</keyword>
<dbReference type="PROSITE" id="PS00798">
    <property type="entry name" value="ALDOKETO_REDUCTASE_1"/>
    <property type="match status" value="1"/>
</dbReference>
<dbReference type="PRINTS" id="PR00069">
    <property type="entry name" value="ALDKETRDTASE"/>
</dbReference>
<dbReference type="PROSITE" id="PS00062">
    <property type="entry name" value="ALDOKETO_REDUCTASE_2"/>
    <property type="match status" value="1"/>
</dbReference>
<comment type="function">
    <text evidence="3">Catalyzes the initial reaction in the xylose utilization pathway by reducing D-xylose into xylitol. Xylose is a major component of hemicelluloses such as xylan. Most fungi utilize D-xylose via three enzymatic reactions, xylose reductase (XR), xylitol dehydrogenase (XDH), and xylulokinase, to form xylulose 5-phosphate, which enters pentose phosphate pathway.</text>
</comment>
<dbReference type="InterPro" id="IPR036812">
    <property type="entry name" value="NAD(P)_OxRdtase_dom_sf"/>
</dbReference>
<keyword evidence="2" id="KW-0560">Oxidoreductase</keyword>
<evidence type="ECO:0000256" key="8">
    <source>
        <dbReference type="PIRSR" id="PIRSR000097-3"/>
    </source>
</evidence>
<evidence type="ECO:0000256" key="3">
    <source>
        <dbReference type="ARBA" id="ARBA00025065"/>
    </source>
</evidence>
<feature type="binding site" evidence="7">
    <location>
        <position position="110"/>
    </location>
    <ligand>
        <name>substrate</name>
    </ligand>
</feature>
<feature type="active site" description="Proton donor" evidence="6">
    <location>
        <position position="52"/>
    </location>
</feature>
<accession>A0A1V6PYZ6</accession>
<dbReference type="Gene3D" id="3.20.20.100">
    <property type="entry name" value="NADP-dependent oxidoreductase domain"/>
    <property type="match status" value="1"/>
</dbReference>
<feature type="domain" description="NADP-dependent oxidoreductase" evidence="9">
    <location>
        <begin position="20"/>
        <end position="290"/>
    </location>
</feature>
<protein>
    <recommendedName>
        <fullName evidence="1">D-xylose reductase [NAD(P)H]</fullName>
        <ecNumber evidence="1">1.1.1.307</ecNumber>
    </recommendedName>
</protein>
<name>A0A1V6PYZ6_9EURO</name>
<comment type="caution">
    <text evidence="10">The sequence shown here is derived from an EMBL/GenBank/DDBJ whole genome shotgun (WGS) entry which is preliminary data.</text>
</comment>
<dbReference type="InterPro" id="IPR020471">
    <property type="entry name" value="AKR"/>
</dbReference>
<feature type="site" description="Lowers pKa of active site Tyr" evidence="8">
    <location>
        <position position="77"/>
    </location>
</feature>
<comment type="catalytic activity">
    <reaction evidence="4">
        <text>xylitol + NADP(+) = D-xylose + NADPH + H(+)</text>
        <dbReference type="Rhea" id="RHEA:27445"/>
        <dbReference type="ChEBI" id="CHEBI:15378"/>
        <dbReference type="ChEBI" id="CHEBI:17151"/>
        <dbReference type="ChEBI" id="CHEBI:53455"/>
        <dbReference type="ChEBI" id="CHEBI:57783"/>
        <dbReference type="ChEBI" id="CHEBI:58349"/>
        <dbReference type="EC" id="1.1.1.307"/>
    </reaction>
</comment>
<dbReference type="EC" id="1.1.1.307" evidence="1"/>
<evidence type="ECO:0000256" key="7">
    <source>
        <dbReference type="PIRSR" id="PIRSR000097-2"/>
    </source>
</evidence>
<evidence type="ECO:0000256" key="2">
    <source>
        <dbReference type="ARBA" id="ARBA00023002"/>
    </source>
</evidence>
<evidence type="ECO:0000256" key="1">
    <source>
        <dbReference type="ARBA" id="ARBA00012845"/>
    </source>
</evidence>
<sequence length="315" mass="35492">MASNSQKTFKLSTGAEIPAIGLGTWQDEAAQEAAVLVALQAGYRHIDTARCYGTEPAVGRAIKQSGVPRSEIFVTSKLWNNKHHPDDVEQALQMTLDDMGLEYLDLFLMHWPAAFKRGDDPFPSDKDGNLIPDDIDYVDTYKAMEGLMKSGKAKAIGISNFSRKEVERLLTHATITPAVHQMELHPWLQQQDFHKFHKEQGIHVTQYSPFGNQNEIYGSREKHGQLVNDKTLVEIGKKYGKTSNQIALAWGIAHGRSVIPKSKSPERIMQNFDIAFELDPTDIKKIDSIDKKLRFNDSSKDFGYELFTDLDGKQK</sequence>
<dbReference type="OrthoDB" id="416253at2759"/>
<dbReference type="GO" id="GO:0016616">
    <property type="term" value="F:oxidoreductase activity, acting on the CH-OH group of donors, NAD or NADP as acceptor"/>
    <property type="evidence" value="ECO:0007669"/>
    <property type="project" value="UniProtKB-ARBA"/>
</dbReference>
<dbReference type="InterPro" id="IPR023210">
    <property type="entry name" value="NADP_OxRdtase_dom"/>
</dbReference>
<evidence type="ECO:0000313" key="11">
    <source>
        <dbReference type="Proteomes" id="UP000191672"/>
    </source>
</evidence>
<dbReference type="AlphaFoldDB" id="A0A1V6PYZ6"/>
<evidence type="ECO:0000256" key="6">
    <source>
        <dbReference type="PIRSR" id="PIRSR000097-1"/>
    </source>
</evidence>
<gene>
    <name evidence="10" type="ORF">PENANT_c023G09164</name>
</gene>
<evidence type="ECO:0000256" key="4">
    <source>
        <dbReference type="ARBA" id="ARBA00047534"/>
    </source>
</evidence>
<proteinExistence type="predicted"/>